<sequence>MQAYAAMKFADVCLHRLRGYAGIVQCAFVASQVTDLLFFSSKVRLNHNWAEELLPLGPLNEYERAGLEKAKKELAASIQKGISFIKK</sequence>
<keyword evidence="5" id="KW-1185">Reference proteome</keyword>
<feature type="domain" description="Lactate/malate dehydrogenase C-terminal" evidence="3">
    <location>
        <begin position="3"/>
        <end position="84"/>
    </location>
</feature>
<gene>
    <name evidence="4" type="ORF">ACJRO7_031223</name>
</gene>
<reference evidence="4 5" key="1">
    <citation type="submission" date="2024-11" db="EMBL/GenBank/DDBJ databases">
        <title>Chromosome-level genome assembly of Eucalyptus globulus Labill. provides insights into its genome evolution.</title>
        <authorList>
            <person name="Li X."/>
        </authorList>
    </citation>
    <scope>NUCLEOTIDE SEQUENCE [LARGE SCALE GENOMIC DNA]</scope>
    <source>
        <strain evidence="4">CL2024</strain>
        <tissue evidence="4">Fresh tender leaves</tissue>
    </source>
</reference>
<keyword evidence="2" id="KW-0520">NAD</keyword>
<evidence type="ECO:0000313" key="5">
    <source>
        <dbReference type="Proteomes" id="UP001634007"/>
    </source>
</evidence>
<evidence type="ECO:0000313" key="4">
    <source>
        <dbReference type="EMBL" id="KAL3726299.1"/>
    </source>
</evidence>
<keyword evidence="1" id="KW-0560">Oxidoreductase</keyword>
<accession>A0ABD3JI74</accession>
<dbReference type="InterPro" id="IPR015955">
    <property type="entry name" value="Lactate_DH/Glyco_Ohase_4_C"/>
</dbReference>
<comment type="caution">
    <text evidence="4">The sequence shown here is derived from an EMBL/GenBank/DDBJ whole genome shotgun (WGS) entry which is preliminary data.</text>
</comment>
<protein>
    <recommendedName>
        <fullName evidence="3">Lactate/malate dehydrogenase C-terminal domain-containing protein</fullName>
    </recommendedName>
</protein>
<dbReference type="EMBL" id="JBJKBG010000008">
    <property type="protein sequence ID" value="KAL3726299.1"/>
    <property type="molecule type" value="Genomic_DNA"/>
</dbReference>
<dbReference type="PANTHER" id="PTHR11540:SF71">
    <property type="entry name" value="MALATE DEHYDROGENASE 1, PEROXISOMAL"/>
    <property type="match status" value="1"/>
</dbReference>
<dbReference type="SUPFAM" id="SSF56327">
    <property type="entry name" value="LDH C-terminal domain-like"/>
    <property type="match status" value="1"/>
</dbReference>
<dbReference type="InterPro" id="IPR022383">
    <property type="entry name" value="Lactate/malate_DH_C"/>
</dbReference>
<dbReference type="Proteomes" id="UP001634007">
    <property type="component" value="Unassembled WGS sequence"/>
</dbReference>
<dbReference type="Gene3D" id="3.90.110.10">
    <property type="entry name" value="Lactate dehydrogenase/glycoside hydrolase, family 4, C-terminal"/>
    <property type="match status" value="1"/>
</dbReference>
<dbReference type="PANTHER" id="PTHR11540">
    <property type="entry name" value="MALATE AND LACTATE DEHYDROGENASE"/>
    <property type="match status" value="1"/>
</dbReference>
<proteinExistence type="predicted"/>
<evidence type="ECO:0000256" key="1">
    <source>
        <dbReference type="ARBA" id="ARBA00023002"/>
    </source>
</evidence>
<evidence type="ECO:0000256" key="2">
    <source>
        <dbReference type="ARBA" id="ARBA00023027"/>
    </source>
</evidence>
<dbReference type="AlphaFoldDB" id="A0ABD3JI74"/>
<dbReference type="GO" id="GO:0016491">
    <property type="term" value="F:oxidoreductase activity"/>
    <property type="evidence" value="ECO:0007669"/>
    <property type="project" value="UniProtKB-KW"/>
</dbReference>
<dbReference type="Pfam" id="PF02866">
    <property type="entry name" value="Ldh_1_C"/>
    <property type="match status" value="1"/>
</dbReference>
<organism evidence="4 5">
    <name type="scientific">Eucalyptus globulus</name>
    <name type="common">Tasmanian blue gum</name>
    <dbReference type="NCBI Taxonomy" id="34317"/>
    <lineage>
        <taxon>Eukaryota</taxon>
        <taxon>Viridiplantae</taxon>
        <taxon>Streptophyta</taxon>
        <taxon>Embryophyta</taxon>
        <taxon>Tracheophyta</taxon>
        <taxon>Spermatophyta</taxon>
        <taxon>Magnoliopsida</taxon>
        <taxon>eudicotyledons</taxon>
        <taxon>Gunneridae</taxon>
        <taxon>Pentapetalae</taxon>
        <taxon>rosids</taxon>
        <taxon>malvids</taxon>
        <taxon>Myrtales</taxon>
        <taxon>Myrtaceae</taxon>
        <taxon>Myrtoideae</taxon>
        <taxon>Eucalypteae</taxon>
        <taxon>Eucalyptus</taxon>
    </lineage>
</organism>
<evidence type="ECO:0000259" key="3">
    <source>
        <dbReference type="Pfam" id="PF02866"/>
    </source>
</evidence>
<name>A0ABD3JI74_EUCGL</name>